<reference evidence="2" key="2">
    <citation type="journal article" date="2018" name="Plant J.">
        <title>The Sorghum bicolor reference genome: improved assembly, gene annotations, a transcriptome atlas, and signatures of genome organization.</title>
        <authorList>
            <person name="McCormick R.F."/>
            <person name="Truong S.K."/>
            <person name="Sreedasyam A."/>
            <person name="Jenkins J."/>
            <person name="Shu S."/>
            <person name="Sims D."/>
            <person name="Kennedy M."/>
            <person name="Amirebrahimi M."/>
            <person name="Weers B.D."/>
            <person name="McKinley B."/>
            <person name="Mattison A."/>
            <person name="Morishige D.T."/>
            <person name="Grimwood J."/>
            <person name="Schmutz J."/>
            <person name="Mullet J.E."/>
        </authorList>
    </citation>
    <scope>NUCLEOTIDE SEQUENCE [LARGE SCALE GENOMIC DNA]</scope>
    <source>
        <strain evidence="2">cv. BTx623</strain>
    </source>
</reference>
<protein>
    <submittedName>
        <fullName evidence="1">Uncharacterized protein</fullName>
    </submittedName>
</protein>
<organism evidence="1 2">
    <name type="scientific">Sorghum bicolor</name>
    <name type="common">Sorghum</name>
    <name type="synonym">Sorghum vulgare</name>
    <dbReference type="NCBI Taxonomy" id="4558"/>
    <lineage>
        <taxon>Eukaryota</taxon>
        <taxon>Viridiplantae</taxon>
        <taxon>Streptophyta</taxon>
        <taxon>Embryophyta</taxon>
        <taxon>Tracheophyta</taxon>
        <taxon>Spermatophyta</taxon>
        <taxon>Magnoliopsida</taxon>
        <taxon>Liliopsida</taxon>
        <taxon>Poales</taxon>
        <taxon>Poaceae</taxon>
        <taxon>PACMAD clade</taxon>
        <taxon>Panicoideae</taxon>
        <taxon>Andropogonodae</taxon>
        <taxon>Andropogoneae</taxon>
        <taxon>Sorghinae</taxon>
        <taxon>Sorghum</taxon>
    </lineage>
</organism>
<dbReference type="InParanoid" id="A0A1B6PJF2"/>
<dbReference type="OMA" id="HAKSEQR"/>
<dbReference type="Gramene" id="KXG25809">
    <property type="protein sequence ID" value="KXG25809"/>
    <property type="gene ID" value="SORBI_3006G015200"/>
</dbReference>
<reference evidence="1 2" key="1">
    <citation type="journal article" date="2009" name="Nature">
        <title>The Sorghum bicolor genome and the diversification of grasses.</title>
        <authorList>
            <person name="Paterson A.H."/>
            <person name="Bowers J.E."/>
            <person name="Bruggmann R."/>
            <person name="Dubchak I."/>
            <person name="Grimwood J."/>
            <person name="Gundlach H."/>
            <person name="Haberer G."/>
            <person name="Hellsten U."/>
            <person name="Mitros T."/>
            <person name="Poliakov A."/>
            <person name="Schmutz J."/>
            <person name="Spannagl M."/>
            <person name="Tang H."/>
            <person name="Wang X."/>
            <person name="Wicker T."/>
            <person name="Bharti A.K."/>
            <person name="Chapman J."/>
            <person name="Feltus F.A."/>
            <person name="Gowik U."/>
            <person name="Grigoriev I.V."/>
            <person name="Lyons E."/>
            <person name="Maher C.A."/>
            <person name="Martis M."/>
            <person name="Narechania A."/>
            <person name="Otillar R.P."/>
            <person name="Penning B.W."/>
            <person name="Salamov A.A."/>
            <person name="Wang Y."/>
            <person name="Zhang L."/>
            <person name="Carpita N.C."/>
            <person name="Freeling M."/>
            <person name="Gingle A.R."/>
            <person name="Hash C.T."/>
            <person name="Keller B."/>
            <person name="Klein P."/>
            <person name="Kresovich S."/>
            <person name="McCann M.C."/>
            <person name="Ming R."/>
            <person name="Peterson D.G."/>
            <person name="Mehboob-ur-Rahman"/>
            <person name="Ware D."/>
            <person name="Westhoff P."/>
            <person name="Mayer K.F."/>
            <person name="Messing J."/>
            <person name="Rokhsar D.S."/>
        </authorList>
    </citation>
    <scope>NUCLEOTIDE SEQUENCE [LARGE SCALE GENOMIC DNA]</scope>
    <source>
        <strain evidence="2">cv. BTx623</strain>
    </source>
</reference>
<proteinExistence type="predicted"/>
<keyword evidence="2" id="KW-1185">Reference proteome</keyword>
<evidence type="ECO:0000313" key="2">
    <source>
        <dbReference type="Proteomes" id="UP000000768"/>
    </source>
</evidence>
<dbReference type="EMBL" id="CM000765">
    <property type="protein sequence ID" value="KXG25809.1"/>
    <property type="molecule type" value="Genomic_DNA"/>
</dbReference>
<sequence>MPYVSQPIDFHPYSSWGWFDQEAHVPSYFRPQYVEYAAPKHSERSSSYKDCFDQNRSGAQAKEKVAKQVYRVKYDGRKEKSSYLNSTIEKPITLLKNLAIDGMTMRKSSIDFLHAKSEQRKVKAPKIKKDLSLSKSKIKLICSIGLLKWQEKKLQKLSAEKLKEKGLAWVPKENIQTQKDDAQVSGATKVKKRRRFEKQLPNWKFAPNHQNQWSWHHPYSLPMLMWNSSCGLHGYPSTPYFGPWYGSLYYRGLPISFAYQ</sequence>
<dbReference type="AlphaFoldDB" id="A0A1B6PJF2"/>
<dbReference type="eggNOG" id="ENOG502R47E">
    <property type="taxonomic scope" value="Eukaryota"/>
</dbReference>
<gene>
    <name evidence="1" type="ORF">SORBI_3006G015200</name>
</gene>
<dbReference type="Proteomes" id="UP000000768">
    <property type="component" value="Chromosome 6"/>
</dbReference>
<name>A0A1B6PJF2_SORBI</name>
<evidence type="ECO:0000313" key="1">
    <source>
        <dbReference type="EMBL" id="KXG25809.1"/>
    </source>
</evidence>
<accession>A0A1B6PJF2</accession>